<keyword evidence="2" id="KW-1185">Reference proteome</keyword>
<name>A0A0G3G9P7_9GAMM</name>
<dbReference type="PANTHER" id="PTHR34535">
    <property type="entry name" value="HYDROGENASE MATURATION FACTOR HYPA"/>
    <property type="match status" value="1"/>
</dbReference>
<dbReference type="AlphaFoldDB" id="A0A0G3G9P7"/>
<dbReference type="GO" id="GO:0016151">
    <property type="term" value="F:nickel cation binding"/>
    <property type="evidence" value="ECO:0007669"/>
    <property type="project" value="InterPro"/>
</dbReference>
<dbReference type="STRING" id="106634.TVD_13310"/>
<proteinExistence type="predicted"/>
<gene>
    <name evidence="1" type="ORF">TVD_13310</name>
</gene>
<evidence type="ECO:0000313" key="2">
    <source>
        <dbReference type="Proteomes" id="UP000064201"/>
    </source>
</evidence>
<dbReference type="PANTHER" id="PTHR34535:SF3">
    <property type="entry name" value="HYDROGENASE MATURATION FACTOR HYPA"/>
    <property type="match status" value="1"/>
</dbReference>
<dbReference type="KEGG" id="tvr:TVD_13310"/>
<dbReference type="PATRIC" id="fig|106634.4.peg.2716"/>
<dbReference type="OrthoDB" id="288014at2"/>
<dbReference type="GO" id="GO:0008270">
    <property type="term" value="F:zinc ion binding"/>
    <property type="evidence" value="ECO:0007669"/>
    <property type="project" value="TreeGrafter"/>
</dbReference>
<dbReference type="Pfam" id="PF01155">
    <property type="entry name" value="HypA"/>
    <property type="match status" value="1"/>
</dbReference>
<dbReference type="Gene3D" id="3.30.2320.50">
    <property type="match status" value="1"/>
</dbReference>
<sequence>MHEFSLMADLMRKIEQVAADNNARRVTRVRVWLGALSHITPEHFREHFEDGTRGTVAEGAELEVETSDDETHPEAQQILLRSLDVA</sequence>
<reference evidence="1 2" key="1">
    <citation type="submission" date="2015-04" db="EMBL/GenBank/DDBJ databases">
        <title>Complete Sequence for the Genome of the Thioalkalivibrio versutus D301.</title>
        <authorList>
            <person name="Mu T."/>
            <person name="Zhou J."/>
            <person name="Xu X."/>
        </authorList>
    </citation>
    <scope>NUCLEOTIDE SEQUENCE [LARGE SCALE GENOMIC DNA]</scope>
    <source>
        <strain evidence="1 2">D301</strain>
    </source>
</reference>
<evidence type="ECO:0000313" key="1">
    <source>
        <dbReference type="EMBL" id="AKJ96277.1"/>
    </source>
</evidence>
<dbReference type="GO" id="GO:0051604">
    <property type="term" value="P:protein maturation"/>
    <property type="evidence" value="ECO:0007669"/>
    <property type="project" value="InterPro"/>
</dbReference>
<accession>A0A0G3G9P7</accession>
<organism evidence="1 2">
    <name type="scientific">Thioalkalivibrio versutus</name>
    <dbReference type="NCBI Taxonomy" id="106634"/>
    <lineage>
        <taxon>Bacteria</taxon>
        <taxon>Pseudomonadati</taxon>
        <taxon>Pseudomonadota</taxon>
        <taxon>Gammaproteobacteria</taxon>
        <taxon>Chromatiales</taxon>
        <taxon>Ectothiorhodospiraceae</taxon>
        <taxon>Thioalkalivibrio</taxon>
    </lineage>
</organism>
<dbReference type="RefSeq" id="WP_018168831.1">
    <property type="nucleotide sequence ID" value="NZ_CP011367.1"/>
</dbReference>
<dbReference type="EMBL" id="CP011367">
    <property type="protein sequence ID" value="AKJ96277.1"/>
    <property type="molecule type" value="Genomic_DNA"/>
</dbReference>
<dbReference type="InterPro" id="IPR000688">
    <property type="entry name" value="HypA/HybF"/>
</dbReference>
<protein>
    <submittedName>
        <fullName evidence="1">Hydrogenase nickel incorporation protein HypA</fullName>
    </submittedName>
</protein>
<dbReference type="Proteomes" id="UP000064201">
    <property type="component" value="Chromosome"/>
</dbReference>